<dbReference type="AlphaFoldDB" id="A0A8J2RED0"/>
<keyword evidence="10" id="KW-1185">Reference proteome</keyword>
<comment type="caution">
    <text evidence="9">The sequence shown here is derived from an EMBL/GenBank/DDBJ whole genome shotgun (WGS) entry which is preliminary data.</text>
</comment>
<protein>
    <recommendedName>
        <fullName evidence="11">Ninjurin-1</fullName>
    </recommendedName>
</protein>
<evidence type="ECO:0000313" key="9">
    <source>
        <dbReference type="EMBL" id="CAH0101151.1"/>
    </source>
</evidence>
<evidence type="ECO:0000256" key="5">
    <source>
        <dbReference type="ARBA" id="ARBA00022989"/>
    </source>
</evidence>
<dbReference type="OrthoDB" id="6114058at2759"/>
<gene>
    <name evidence="9" type="ORF">DGAL_LOCUS3478</name>
</gene>
<evidence type="ECO:0000256" key="3">
    <source>
        <dbReference type="ARBA" id="ARBA00022692"/>
    </source>
</evidence>
<sequence length="269" mass="29619">MAANRDQDLANNLPEAETIPLEEMASNVNTRRPADLPNTNEPSVSAASRNSTRENIGVDDGLLDPGGPTGPKPHPAGPDATEPGEVDVEEPEMGGGEQPRPEPRPRPRPENPWKPVGPVYPHDRPDPSVNNGINYTTKKNIAQGMMDIALLTANASQLRYVVRSPYWDIYHQVNVVLISISIALQIIAGILLVIISRYDYKKKEERNIPQIMSDVVVIFIFTITIVNIFIATFGVDDERTTFLRWKQASTDASSEPLHIIAANVSFVNP</sequence>
<accession>A0A8J2RED0</accession>
<evidence type="ECO:0000256" key="7">
    <source>
        <dbReference type="SAM" id="MobiDB-lite"/>
    </source>
</evidence>
<dbReference type="GO" id="GO:0042246">
    <property type="term" value="P:tissue regeneration"/>
    <property type="evidence" value="ECO:0007669"/>
    <property type="project" value="InterPro"/>
</dbReference>
<feature type="compositionally biased region" description="Acidic residues" evidence="7">
    <location>
        <begin position="82"/>
        <end position="92"/>
    </location>
</feature>
<reference evidence="9" key="1">
    <citation type="submission" date="2021-11" db="EMBL/GenBank/DDBJ databases">
        <authorList>
            <person name="Schell T."/>
        </authorList>
    </citation>
    <scope>NUCLEOTIDE SEQUENCE</scope>
    <source>
        <strain evidence="9">M5</strain>
    </source>
</reference>
<feature type="region of interest" description="Disordered" evidence="7">
    <location>
        <begin position="1"/>
        <end position="130"/>
    </location>
</feature>
<dbReference type="PANTHER" id="PTHR12316">
    <property type="entry name" value="NINJURIN-RELATED"/>
    <property type="match status" value="1"/>
</dbReference>
<feature type="compositionally biased region" description="Polar residues" evidence="7">
    <location>
        <begin position="37"/>
        <end position="54"/>
    </location>
</feature>
<organism evidence="9 10">
    <name type="scientific">Daphnia galeata</name>
    <dbReference type="NCBI Taxonomy" id="27404"/>
    <lineage>
        <taxon>Eukaryota</taxon>
        <taxon>Metazoa</taxon>
        <taxon>Ecdysozoa</taxon>
        <taxon>Arthropoda</taxon>
        <taxon>Crustacea</taxon>
        <taxon>Branchiopoda</taxon>
        <taxon>Diplostraca</taxon>
        <taxon>Cladocera</taxon>
        <taxon>Anomopoda</taxon>
        <taxon>Daphniidae</taxon>
        <taxon>Daphnia</taxon>
    </lineage>
</organism>
<feature type="transmembrane region" description="Helical" evidence="8">
    <location>
        <begin position="173"/>
        <end position="195"/>
    </location>
</feature>
<evidence type="ECO:0000256" key="6">
    <source>
        <dbReference type="ARBA" id="ARBA00023136"/>
    </source>
</evidence>
<comment type="similarity">
    <text evidence="2">Belongs to the ninjurin family.</text>
</comment>
<dbReference type="GO" id="GO:0016020">
    <property type="term" value="C:membrane"/>
    <property type="evidence" value="ECO:0007669"/>
    <property type="project" value="UniProtKB-SubCell"/>
</dbReference>
<dbReference type="Pfam" id="PF04923">
    <property type="entry name" value="Ninjurin"/>
    <property type="match status" value="1"/>
</dbReference>
<keyword evidence="6 8" id="KW-0472">Membrane</keyword>
<feature type="transmembrane region" description="Helical" evidence="8">
    <location>
        <begin position="215"/>
        <end position="235"/>
    </location>
</feature>
<evidence type="ECO:0000256" key="8">
    <source>
        <dbReference type="SAM" id="Phobius"/>
    </source>
</evidence>
<evidence type="ECO:0008006" key="11">
    <source>
        <dbReference type="Google" id="ProtNLM"/>
    </source>
</evidence>
<evidence type="ECO:0000313" key="10">
    <source>
        <dbReference type="Proteomes" id="UP000789390"/>
    </source>
</evidence>
<dbReference type="InterPro" id="IPR007007">
    <property type="entry name" value="Ninjurin"/>
</dbReference>
<dbReference type="GO" id="GO:0007155">
    <property type="term" value="P:cell adhesion"/>
    <property type="evidence" value="ECO:0007669"/>
    <property type="project" value="UniProtKB-KW"/>
</dbReference>
<dbReference type="PANTHER" id="PTHR12316:SF17">
    <property type="entry name" value="NINJURIN C, ISOFORM D"/>
    <property type="match status" value="1"/>
</dbReference>
<evidence type="ECO:0000256" key="4">
    <source>
        <dbReference type="ARBA" id="ARBA00022889"/>
    </source>
</evidence>
<keyword evidence="5 8" id="KW-1133">Transmembrane helix</keyword>
<proteinExistence type="inferred from homology"/>
<comment type="subcellular location">
    <subcellularLocation>
        <location evidence="1">Membrane</location>
        <topology evidence="1">Multi-pass membrane protein</topology>
    </subcellularLocation>
</comment>
<name>A0A8J2RED0_9CRUS</name>
<evidence type="ECO:0000256" key="1">
    <source>
        <dbReference type="ARBA" id="ARBA00004141"/>
    </source>
</evidence>
<keyword evidence="3 8" id="KW-0812">Transmembrane</keyword>
<keyword evidence="4" id="KW-0130">Cell adhesion</keyword>
<dbReference type="EMBL" id="CAKKLH010000053">
    <property type="protein sequence ID" value="CAH0101151.1"/>
    <property type="molecule type" value="Genomic_DNA"/>
</dbReference>
<dbReference type="Proteomes" id="UP000789390">
    <property type="component" value="Unassembled WGS sequence"/>
</dbReference>
<feature type="compositionally biased region" description="Basic and acidic residues" evidence="7">
    <location>
        <begin position="99"/>
        <end position="111"/>
    </location>
</feature>
<evidence type="ECO:0000256" key="2">
    <source>
        <dbReference type="ARBA" id="ARBA00008141"/>
    </source>
</evidence>